<dbReference type="RefSeq" id="WP_208344316.1">
    <property type="nucleotide sequence ID" value="NZ_CAWQFN010000491.1"/>
</dbReference>
<keyword evidence="2" id="KW-1185">Reference proteome</keyword>
<evidence type="ECO:0000313" key="1">
    <source>
        <dbReference type="EMBL" id="MDR9899411.1"/>
    </source>
</evidence>
<comment type="caution">
    <text evidence="1">The sequence shown here is derived from an EMBL/GenBank/DDBJ whole genome shotgun (WGS) entry which is preliminary data.</text>
</comment>
<dbReference type="SUPFAM" id="SSF143011">
    <property type="entry name" value="RelE-like"/>
    <property type="match status" value="1"/>
</dbReference>
<evidence type="ECO:0000313" key="2">
    <source>
        <dbReference type="Proteomes" id="UP000667802"/>
    </source>
</evidence>
<dbReference type="Gene3D" id="3.30.2310.20">
    <property type="entry name" value="RelE-like"/>
    <property type="match status" value="1"/>
</dbReference>
<organism evidence="1 2">
    <name type="scientific">Aetokthonos hydrillicola Thurmond2011</name>
    <dbReference type="NCBI Taxonomy" id="2712845"/>
    <lineage>
        <taxon>Bacteria</taxon>
        <taxon>Bacillati</taxon>
        <taxon>Cyanobacteriota</taxon>
        <taxon>Cyanophyceae</taxon>
        <taxon>Nostocales</taxon>
        <taxon>Hapalosiphonaceae</taxon>
        <taxon>Aetokthonos</taxon>
    </lineage>
</organism>
<accession>A0AAP5ID68</accession>
<dbReference type="AlphaFoldDB" id="A0AAP5ID68"/>
<sequence length="69" mass="8107">MSYEIILSPEAVEDLRALRADVRQKVREAIETFLKYEPKKVSKSRIKRILLGFTTVQPNLLLTLTEPYW</sequence>
<dbReference type="EMBL" id="JAALHA020000024">
    <property type="protein sequence ID" value="MDR9899411.1"/>
    <property type="molecule type" value="Genomic_DNA"/>
</dbReference>
<protein>
    <submittedName>
        <fullName evidence="1">Uncharacterized protein</fullName>
    </submittedName>
</protein>
<proteinExistence type="predicted"/>
<dbReference type="Proteomes" id="UP000667802">
    <property type="component" value="Unassembled WGS sequence"/>
</dbReference>
<dbReference type="InterPro" id="IPR035093">
    <property type="entry name" value="RelE/ParE_toxin_dom_sf"/>
</dbReference>
<reference evidence="2" key="1">
    <citation type="journal article" date="2021" name="Science">
        <title>Hunting the eagle killer: A cyanobacterial neurotoxin causes vacuolar myelinopathy.</title>
        <authorList>
            <person name="Breinlinger S."/>
            <person name="Phillips T.J."/>
            <person name="Haram B.N."/>
            <person name="Mares J."/>
            <person name="Martinez Yerena J.A."/>
            <person name="Hrouzek P."/>
            <person name="Sobotka R."/>
            <person name="Henderson W.M."/>
            <person name="Schmieder P."/>
            <person name="Williams S.M."/>
            <person name="Lauderdale J.D."/>
            <person name="Wilde H.D."/>
            <person name="Gerrin W."/>
            <person name="Kust A."/>
            <person name="Washington J.W."/>
            <person name="Wagner C."/>
            <person name="Geier B."/>
            <person name="Liebeke M."/>
            <person name="Enke H."/>
            <person name="Niedermeyer T.H.J."/>
            <person name="Wilde S.B."/>
        </authorList>
    </citation>
    <scope>NUCLEOTIDE SEQUENCE [LARGE SCALE GENOMIC DNA]</scope>
    <source>
        <strain evidence="2">Thurmond2011</strain>
    </source>
</reference>
<name>A0AAP5ID68_9CYAN</name>
<gene>
    <name evidence="1" type="ORF">G7B40_033350</name>
</gene>